<evidence type="ECO:0000313" key="4">
    <source>
        <dbReference type="Proteomes" id="UP000696184"/>
    </source>
</evidence>
<gene>
    <name evidence="3" type="ORF">H8A87_16210</name>
</gene>
<dbReference type="EMBL" id="JACOII010000057">
    <property type="protein sequence ID" value="MBI6550201.1"/>
    <property type="molecule type" value="Genomic_DNA"/>
</dbReference>
<dbReference type="Pfam" id="PF06476">
    <property type="entry name" value="DUF1090"/>
    <property type="match status" value="1"/>
</dbReference>
<name>A0ABS0U8J7_9GAMM</name>
<sequence>MMSKTLILSTLIVFSMSVAYASQDKSGCEIKRKTLKKQLEYAQTDKNERLITGLTRTLKNIKATCALEKRVQDKNNKPKIVKNNLADNSPSLKQADGKKRPRKPAKSNTMDTGKKVQAKQK</sequence>
<reference evidence="3 4" key="1">
    <citation type="submission" date="2020-08" db="EMBL/GenBank/DDBJ databases">
        <title>Description of Xenorhabdus lircayensis sp. nov., the symbiotic bacterium associated with the entomopathogenic nematode Steirnernema unicornum.</title>
        <authorList>
            <person name="Castaneda-Alvarez C."/>
            <person name="Prodan S."/>
            <person name="Zamorano A."/>
            <person name="San-Blas E."/>
            <person name="Aballay E."/>
        </authorList>
    </citation>
    <scope>NUCLEOTIDE SEQUENCE [LARGE SCALE GENOMIC DNA]</scope>
    <source>
        <strain evidence="3 4">VLS</strain>
    </source>
</reference>
<dbReference type="InterPro" id="IPR009468">
    <property type="entry name" value="DUF1090"/>
</dbReference>
<dbReference type="Proteomes" id="UP000696184">
    <property type="component" value="Unassembled WGS sequence"/>
</dbReference>
<comment type="caution">
    <text evidence="3">The sequence shown here is derived from an EMBL/GenBank/DDBJ whole genome shotgun (WGS) entry which is preliminary data.</text>
</comment>
<keyword evidence="2" id="KW-0732">Signal</keyword>
<feature type="chain" id="PRO_5047446568" evidence="2">
    <location>
        <begin position="22"/>
        <end position="121"/>
    </location>
</feature>
<evidence type="ECO:0000256" key="2">
    <source>
        <dbReference type="SAM" id="SignalP"/>
    </source>
</evidence>
<evidence type="ECO:0000313" key="3">
    <source>
        <dbReference type="EMBL" id="MBI6550201.1"/>
    </source>
</evidence>
<protein>
    <submittedName>
        <fullName evidence="3">DUF1090 family protein</fullName>
    </submittedName>
</protein>
<feature type="region of interest" description="Disordered" evidence="1">
    <location>
        <begin position="73"/>
        <end position="121"/>
    </location>
</feature>
<organism evidence="3 4">
    <name type="scientific">Xenorhabdus lircayensis</name>
    <dbReference type="NCBI Taxonomy" id="2763499"/>
    <lineage>
        <taxon>Bacteria</taxon>
        <taxon>Pseudomonadati</taxon>
        <taxon>Pseudomonadota</taxon>
        <taxon>Gammaproteobacteria</taxon>
        <taxon>Enterobacterales</taxon>
        <taxon>Morganellaceae</taxon>
        <taxon>Xenorhabdus</taxon>
    </lineage>
</organism>
<keyword evidence="4" id="KW-1185">Reference proteome</keyword>
<evidence type="ECO:0000256" key="1">
    <source>
        <dbReference type="SAM" id="MobiDB-lite"/>
    </source>
</evidence>
<feature type="signal peptide" evidence="2">
    <location>
        <begin position="1"/>
        <end position="21"/>
    </location>
</feature>
<proteinExistence type="predicted"/>
<dbReference type="RefSeq" id="WP_198690971.1">
    <property type="nucleotide sequence ID" value="NZ_CAWPUD010000057.1"/>
</dbReference>
<accession>A0ABS0U8J7</accession>